<dbReference type="InterPro" id="IPR000524">
    <property type="entry name" value="Tscrpt_reg_HTH_GntR"/>
</dbReference>
<keyword evidence="1" id="KW-0805">Transcription regulation</keyword>
<dbReference type="GO" id="GO:0003677">
    <property type="term" value="F:DNA binding"/>
    <property type="evidence" value="ECO:0007669"/>
    <property type="project" value="UniProtKB-KW"/>
</dbReference>
<keyword evidence="4" id="KW-0175">Coiled coil</keyword>
<dbReference type="InterPro" id="IPR036388">
    <property type="entry name" value="WH-like_DNA-bd_sf"/>
</dbReference>
<protein>
    <submittedName>
        <fullName evidence="6">GntR family transcriptional regulator</fullName>
    </submittedName>
</protein>
<dbReference type="GO" id="GO:0003700">
    <property type="term" value="F:DNA-binding transcription factor activity"/>
    <property type="evidence" value="ECO:0007669"/>
    <property type="project" value="InterPro"/>
</dbReference>
<feature type="coiled-coil region" evidence="4">
    <location>
        <begin position="89"/>
        <end position="116"/>
    </location>
</feature>
<feature type="domain" description="HTH gntR-type" evidence="5">
    <location>
        <begin position="7"/>
        <end position="76"/>
    </location>
</feature>
<evidence type="ECO:0000256" key="4">
    <source>
        <dbReference type="SAM" id="Coils"/>
    </source>
</evidence>
<dbReference type="RefSeq" id="WP_176160231.1">
    <property type="nucleotide sequence ID" value="NZ_CP054929.1"/>
</dbReference>
<name>A0A7H8N209_9ACTN</name>
<dbReference type="Gene3D" id="1.10.10.10">
    <property type="entry name" value="Winged helix-like DNA-binding domain superfamily/Winged helix DNA-binding domain"/>
    <property type="match status" value="1"/>
</dbReference>
<evidence type="ECO:0000259" key="5">
    <source>
        <dbReference type="PROSITE" id="PS50949"/>
    </source>
</evidence>
<dbReference type="InterPro" id="IPR036390">
    <property type="entry name" value="WH_DNA-bd_sf"/>
</dbReference>
<organism evidence="6 7">
    <name type="scientific">Streptomyces buecherae</name>
    <dbReference type="NCBI Taxonomy" id="2763006"/>
    <lineage>
        <taxon>Bacteria</taxon>
        <taxon>Bacillati</taxon>
        <taxon>Actinomycetota</taxon>
        <taxon>Actinomycetes</taxon>
        <taxon>Kitasatosporales</taxon>
        <taxon>Streptomycetaceae</taxon>
        <taxon>Streptomyces</taxon>
    </lineage>
</organism>
<dbReference type="AlphaFoldDB" id="A0A7H8N209"/>
<evidence type="ECO:0000256" key="3">
    <source>
        <dbReference type="ARBA" id="ARBA00023163"/>
    </source>
</evidence>
<evidence type="ECO:0000256" key="2">
    <source>
        <dbReference type="ARBA" id="ARBA00023125"/>
    </source>
</evidence>
<evidence type="ECO:0000313" key="6">
    <source>
        <dbReference type="EMBL" id="QKW48534.1"/>
    </source>
</evidence>
<dbReference type="Proteomes" id="UP000509303">
    <property type="component" value="Chromosome"/>
</dbReference>
<gene>
    <name evidence="6" type="ORF">HUT08_02080</name>
</gene>
<evidence type="ECO:0000256" key="1">
    <source>
        <dbReference type="ARBA" id="ARBA00023015"/>
    </source>
</evidence>
<proteinExistence type="predicted"/>
<reference evidence="6 7" key="1">
    <citation type="submission" date="2020-06" db="EMBL/GenBank/DDBJ databases">
        <title>Genome mining for natural products.</title>
        <authorList>
            <person name="Zhang B."/>
            <person name="Shi J."/>
            <person name="Ge H."/>
        </authorList>
    </citation>
    <scope>NUCLEOTIDE SEQUENCE [LARGE SCALE GENOMIC DNA]</scope>
    <source>
        <strain evidence="6 7">NA00687</strain>
    </source>
</reference>
<dbReference type="PROSITE" id="PS50949">
    <property type="entry name" value="HTH_GNTR"/>
    <property type="match status" value="1"/>
</dbReference>
<dbReference type="SUPFAM" id="SSF46785">
    <property type="entry name" value="Winged helix' DNA-binding domain"/>
    <property type="match status" value="1"/>
</dbReference>
<dbReference type="Pfam" id="PF00392">
    <property type="entry name" value="GntR"/>
    <property type="match status" value="1"/>
</dbReference>
<evidence type="ECO:0000313" key="7">
    <source>
        <dbReference type="Proteomes" id="UP000509303"/>
    </source>
</evidence>
<dbReference type="SMART" id="SM00345">
    <property type="entry name" value="HTH_GNTR"/>
    <property type="match status" value="1"/>
</dbReference>
<keyword evidence="7" id="KW-1185">Reference proteome</keyword>
<sequence>MERMRKLLRSDEVVAQVRRDIADGVYRPGDALPEPDALATELGVLTKAVAAAYQRLAEDGVLLENLLTPGVVVADPELDPTVRSLVHAVAGMRRHLERLDQRLDDLTERVDTVGRSVRASRLEARRDQTHLP</sequence>
<keyword evidence="2" id="KW-0238">DNA-binding</keyword>
<accession>A0A7H8N209</accession>
<dbReference type="EMBL" id="CP054929">
    <property type="protein sequence ID" value="QKW48534.1"/>
    <property type="molecule type" value="Genomic_DNA"/>
</dbReference>
<keyword evidence="3" id="KW-0804">Transcription</keyword>